<reference evidence="3" key="1">
    <citation type="journal article" date="2014" name="Int. J. Syst. Evol. Microbiol.">
        <title>Complete genome sequence of Corynebacterium casei LMG S-19264T (=DSM 44701T), isolated from a smear-ripened cheese.</title>
        <authorList>
            <consortium name="US DOE Joint Genome Institute (JGI-PGF)"/>
            <person name="Walter F."/>
            <person name="Albersmeier A."/>
            <person name="Kalinowski J."/>
            <person name="Ruckert C."/>
        </authorList>
    </citation>
    <scope>NUCLEOTIDE SEQUENCE</scope>
    <source>
        <strain evidence="3">JCM 12289</strain>
    </source>
</reference>
<reference evidence="4" key="2">
    <citation type="submission" date="2022-04" db="EMBL/GenBank/DDBJ databases">
        <title>Sequencing and genomic assembly of Halococcus dombrowskii.</title>
        <authorList>
            <person name="Lim S.W."/>
            <person name="MacLea K.S."/>
        </authorList>
    </citation>
    <scope>NUCLEOTIDE SEQUENCE</scope>
    <source>
        <strain evidence="4">H4</strain>
    </source>
</reference>
<dbReference type="Proteomes" id="UP001500962">
    <property type="component" value="Unassembled WGS sequence"/>
</dbReference>
<dbReference type="SUPFAM" id="SSF51735">
    <property type="entry name" value="NAD(P)-binding Rossmann-fold domains"/>
    <property type="match status" value="1"/>
</dbReference>
<dbReference type="Pfam" id="PF22725">
    <property type="entry name" value="GFO_IDH_MocA_C3"/>
    <property type="match status" value="1"/>
</dbReference>
<gene>
    <name evidence="3" type="ORF">GCM10008985_01780</name>
    <name evidence="4" type="ORF">MUK72_10325</name>
</gene>
<organism evidence="3 6">
    <name type="scientific">Halococcus dombrowskii</name>
    <dbReference type="NCBI Taxonomy" id="179637"/>
    <lineage>
        <taxon>Archaea</taxon>
        <taxon>Methanobacteriati</taxon>
        <taxon>Methanobacteriota</taxon>
        <taxon>Stenosarchaea group</taxon>
        <taxon>Halobacteria</taxon>
        <taxon>Halobacteriales</taxon>
        <taxon>Halococcaceae</taxon>
        <taxon>Halococcus</taxon>
    </lineage>
</organism>
<dbReference type="EMBL" id="BAAADN010000002">
    <property type="protein sequence ID" value="GAA0449928.1"/>
    <property type="molecule type" value="Genomic_DNA"/>
</dbReference>
<dbReference type="PANTHER" id="PTHR43377">
    <property type="entry name" value="BILIVERDIN REDUCTASE A"/>
    <property type="match status" value="1"/>
</dbReference>
<feature type="domain" description="Gfo/Idh/MocA-like oxidoreductase N-terminal" evidence="1">
    <location>
        <begin position="7"/>
        <end position="121"/>
    </location>
</feature>
<reference evidence="3" key="3">
    <citation type="submission" date="2023-12" db="EMBL/GenBank/DDBJ databases">
        <authorList>
            <person name="Sun Q."/>
            <person name="Inoue M."/>
        </authorList>
    </citation>
    <scope>NUCLEOTIDE SEQUENCE</scope>
    <source>
        <strain evidence="3">JCM 12289</strain>
    </source>
</reference>
<dbReference type="AlphaFoldDB" id="A0AAV3SBZ3"/>
<dbReference type="GeneID" id="71762247"/>
<dbReference type="GO" id="GO:0000166">
    <property type="term" value="F:nucleotide binding"/>
    <property type="evidence" value="ECO:0007669"/>
    <property type="project" value="InterPro"/>
</dbReference>
<dbReference type="InterPro" id="IPR036291">
    <property type="entry name" value="NAD(P)-bd_dom_sf"/>
</dbReference>
<dbReference type="Proteomes" id="UP000830542">
    <property type="component" value="Chromosome"/>
</dbReference>
<dbReference type="SUPFAM" id="SSF55347">
    <property type="entry name" value="Glyceraldehyde-3-phosphate dehydrogenase-like, C-terminal domain"/>
    <property type="match status" value="1"/>
</dbReference>
<evidence type="ECO:0000313" key="6">
    <source>
        <dbReference type="Proteomes" id="UP001500962"/>
    </source>
</evidence>
<keyword evidence="5" id="KW-1185">Reference proteome</keyword>
<dbReference type="InterPro" id="IPR051450">
    <property type="entry name" value="Gfo/Idh/MocA_Oxidoreductases"/>
</dbReference>
<dbReference type="Gene3D" id="3.30.360.10">
    <property type="entry name" value="Dihydrodipicolinate Reductase, domain 2"/>
    <property type="match status" value="1"/>
</dbReference>
<dbReference type="PANTHER" id="PTHR43377:SF1">
    <property type="entry name" value="BILIVERDIN REDUCTASE A"/>
    <property type="match status" value="1"/>
</dbReference>
<accession>A0AAV3SBZ3</accession>
<dbReference type="KEGG" id="hdo:MUK72_10325"/>
<dbReference type="EMBL" id="CP095005">
    <property type="protein sequence ID" value="UOO94362.1"/>
    <property type="molecule type" value="Genomic_DNA"/>
</dbReference>
<dbReference type="Pfam" id="PF01408">
    <property type="entry name" value="GFO_IDH_MocA"/>
    <property type="match status" value="1"/>
</dbReference>
<evidence type="ECO:0000313" key="5">
    <source>
        <dbReference type="Proteomes" id="UP000830542"/>
    </source>
</evidence>
<proteinExistence type="predicted"/>
<dbReference type="InterPro" id="IPR055170">
    <property type="entry name" value="GFO_IDH_MocA-like_dom"/>
</dbReference>
<dbReference type="InterPro" id="IPR000683">
    <property type="entry name" value="Gfo/Idh/MocA-like_OxRdtase_N"/>
</dbReference>
<dbReference type="Gene3D" id="3.40.50.720">
    <property type="entry name" value="NAD(P)-binding Rossmann-like Domain"/>
    <property type="match status" value="1"/>
</dbReference>
<evidence type="ECO:0000313" key="3">
    <source>
        <dbReference type="EMBL" id="GAA0449928.1"/>
    </source>
</evidence>
<protein>
    <submittedName>
        <fullName evidence="3">Gfo/Idh/MocA family oxidoreductase</fullName>
    </submittedName>
</protein>
<dbReference type="RefSeq" id="WP_244699884.1">
    <property type="nucleotide sequence ID" value="NZ_BAAADN010000002.1"/>
</dbReference>
<evidence type="ECO:0000313" key="4">
    <source>
        <dbReference type="EMBL" id="UOO94362.1"/>
    </source>
</evidence>
<feature type="domain" description="GFO/IDH/MocA-like oxidoreductase" evidence="2">
    <location>
        <begin position="158"/>
        <end position="223"/>
    </location>
</feature>
<evidence type="ECO:0000259" key="2">
    <source>
        <dbReference type="Pfam" id="PF22725"/>
    </source>
</evidence>
<sequence length="323" mass="35270">MSTAPTRVGVIGVGSMGQNHARVYAELPDVELVGVADTDADRACEIAASHGTQARSRAELLDHADAVSIAVPTAHHAALARECIEAGVDVLVEKPFVADPETGQELADLAHERGAVIQVGHIERFNPAVRAVAEILDEQEIIAIDAQRLGSPRERTIADNAVMDLMIHDIDVVLSLIGEDVTTVSALGAEENRYIDAQLRFDGGVVASLTASRVTQKKIRQLSITTRECWIAVDYIDRSVAIHRHSLPEYVERKSGMHYRHEGVVERPMVDSGEPLKEELASFVDCVRERTSPLVTAEDGLRALSVARRIDRLADDRMEAEVR</sequence>
<name>A0AAV3SBZ3_HALDO</name>
<evidence type="ECO:0000259" key="1">
    <source>
        <dbReference type="Pfam" id="PF01408"/>
    </source>
</evidence>